<dbReference type="PANTHER" id="PTHR30408">
    <property type="entry name" value="TYPE-1 RESTRICTION ENZYME ECOKI SPECIFICITY PROTEIN"/>
    <property type="match status" value="1"/>
</dbReference>
<dbReference type="Gene3D" id="1.10.287.1120">
    <property type="entry name" value="Bipartite methylase S protein"/>
    <property type="match status" value="1"/>
</dbReference>
<dbReference type="GO" id="GO:0003677">
    <property type="term" value="F:DNA binding"/>
    <property type="evidence" value="ECO:0007669"/>
    <property type="project" value="UniProtKB-KW"/>
</dbReference>
<dbReference type="OrthoDB" id="9798929at2"/>
<keyword evidence="2" id="KW-0680">Restriction system</keyword>
<evidence type="ECO:0000256" key="3">
    <source>
        <dbReference type="ARBA" id="ARBA00023125"/>
    </source>
</evidence>
<feature type="domain" description="Type I restriction modification DNA specificity" evidence="4">
    <location>
        <begin position="34"/>
        <end position="195"/>
    </location>
</feature>
<evidence type="ECO:0000313" key="5">
    <source>
        <dbReference type="EMBL" id="RIY32827.1"/>
    </source>
</evidence>
<dbReference type="PANTHER" id="PTHR30408:SF13">
    <property type="entry name" value="TYPE I RESTRICTION ENZYME HINDI SPECIFICITY SUBUNIT"/>
    <property type="match status" value="1"/>
</dbReference>
<dbReference type="CDD" id="cd17273">
    <property type="entry name" value="RMtype1_S_EcoJA69PI-TRD1-CR1_like"/>
    <property type="match status" value="1"/>
</dbReference>
<reference evidence="5 6" key="1">
    <citation type="submission" date="2017-08" db="EMBL/GenBank/DDBJ databases">
        <title>Reclassification of Bisgaard taxon 37 and 44.</title>
        <authorList>
            <person name="Christensen H."/>
        </authorList>
    </citation>
    <scope>NUCLEOTIDE SEQUENCE [LARGE SCALE GENOMIC DNA]</scope>
    <source>
        <strain evidence="5 6">B96_3</strain>
    </source>
</reference>
<dbReference type="GO" id="GO:0009307">
    <property type="term" value="P:DNA restriction-modification system"/>
    <property type="evidence" value="ECO:0007669"/>
    <property type="project" value="UniProtKB-KW"/>
</dbReference>
<accession>A0A3A1Y9N4</accession>
<comment type="caution">
    <text evidence="5">The sequence shown here is derived from an EMBL/GenBank/DDBJ whole genome shotgun (WGS) entry which is preliminary data.</text>
</comment>
<keyword evidence="3" id="KW-0238">DNA-binding</keyword>
<dbReference type="InterPro" id="IPR044946">
    <property type="entry name" value="Restrct_endonuc_typeI_TRD_sf"/>
</dbReference>
<dbReference type="AlphaFoldDB" id="A0A3A1Y9N4"/>
<protein>
    <recommendedName>
        <fullName evidence="4">Type I restriction modification DNA specificity domain-containing protein</fullName>
    </recommendedName>
</protein>
<evidence type="ECO:0000313" key="6">
    <source>
        <dbReference type="Proteomes" id="UP000265691"/>
    </source>
</evidence>
<organism evidence="5 6">
    <name type="scientific">Psittacicella hinzii</name>
    <dbReference type="NCBI Taxonomy" id="2028575"/>
    <lineage>
        <taxon>Bacteria</taxon>
        <taxon>Pseudomonadati</taxon>
        <taxon>Pseudomonadota</taxon>
        <taxon>Gammaproteobacteria</taxon>
        <taxon>Pasteurellales</taxon>
        <taxon>Psittacicellaceae</taxon>
        <taxon>Psittacicella</taxon>
    </lineage>
</organism>
<gene>
    <name evidence="5" type="ORF">CKF54_04160</name>
</gene>
<dbReference type="InterPro" id="IPR000055">
    <property type="entry name" value="Restrct_endonuc_typeI_TRD"/>
</dbReference>
<evidence type="ECO:0000259" key="4">
    <source>
        <dbReference type="Pfam" id="PF01420"/>
    </source>
</evidence>
<evidence type="ECO:0000256" key="2">
    <source>
        <dbReference type="ARBA" id="ARBA00022747"/>
    </source>
</evidence>
<dbReference type="InterPro" id="IPR052021">
    <property type="entry name" value="Type-I_RS_S_subunit"/>
</dbReference>
<sequence length="420" mass="48146">MTLPDYTGLTLEEKELLRQRSVLRPPLRFPDFTKPWVTDRVKNVFDKITIGKRILMAQTKSEPDEEYCHPVYSAQTANYGIAGYYNHYLYENVLGWTVAGYAGRVKFITGKFYPIDTCGILISNSGFCNNCMVEAINKVTHLYVHVSLHKAYLRLNTKQMGNVLFSFPEELEEQQKISKLFEDVDKQIIALEERIRLYEKIKLGLFQRLIPKYIYKGVHKRLPIMRFKGFTHQWTWHRLSDLVEVVSGGTPSTKVKEYFGGDINWFTPAEVGDRTYVYSSERKLTEAGYKACSSAKMMPVGTVLFSSRATIGNAAILATEASTNQGFQSFIPKEDKVSTYYIYTLIPMITEQALRECKGTTFNSVTKTQVKNFVVPLTTPEEQAKITELTSKVDRMLDLLKDQLDLTRTLRKGLVQQMLC</sequence>
<feature type="domain" description="Type I restriction modification DNA specificity" evidence="4">
    <location>
        <begin position="234"/>
        <end position="403"/>
    </location>
</feature>
<evidence type="ECO:0000256" key="1">
    <source>
        <dbReference type="ARBA" id="ARBA00010923"/>
    </source>
</evidence>
<dbReference type="Gene3D" id="3.90.220.20">
    <property type="entry name" value="DNA methylase specificity domains"/>
    <property type="match status" value="2"/>
</dbReference>
<comment type="similarity">
    <text evidence="1">Belongs to the type-I restriction system S methylase family.</text>
</comment>
<dbReference type="RefSeq" id="WP_119525075.1">
    <property type="nucleotide sequence ID" value="NZ_NRHC01000044.1"/>
</dbReference>
<keyword evidence="6" id="KW-1185">Reference proteome</keyword>
<dbReference type="EMBL" id="NRHC01000044">
    <property type="protein sequence ID" value="RIY32827.1"/>
    <property type="molecule type" value="Genomic_DNA"/>
</dbReference>
<dbReference type="Pfam" id="PF01420">
    <property type="entry name" value="Methylase_S"/>
    <property type="match status" value="2"/>
</dbReference>
<name>A0A3A1Y9N4_9GAMM</name>
<dbReference type="Proteomes" id="UP000265691">
    <property type="component" value="Unassembled WGS sequence"/>
</dbReference>
<proteinExistence type="inferred from homology"/>
<dbReference type="SUPFAM" id="SSF116734">
    <property type="entry name" value="DNA methylase specificity domain"/>
    <property type="match status" value="2"/>
</dbReference>